<keyword evidence="2" id="KW-0812">Transmembrane</keyword>
<evidence type="ECO:0000256" key="2">
    <source>
        <dbReference type="SAM" id="Phobius"/>
    </source>
</evidence>
<evidence type="ECO:0000313" key="3">
    <source>
        <dbReference type="EMBL" id="TCT20845.1"/>
    </source>
</evidence>
<keyword evidence="2" id="KW-1133">Transmembrane helix</keyword>
<dbReference type="RefSeq" id="WP_132977445.1">
    <property type="nucleotide sequence ID" value="NZ_SMAO01000005.1"/>
</dbReference>
<feature type="transmembrane region" description="Helical" evidence="2">
    <location>
        <begin position="336"/>
        <end position="360"/>
    </location>
</feature>
<organism evidence="3 4">
    <name type="scientific">Thiobaca trueperi</name>
    <dbReference type="NCBI Taxonomy" id="127458"/>
    <lineage>
        <taxon>Bacteria</taxon>
        <taxon>Pseudomonadati</taxon>
        <taxon>Pseudomonadota</taxon>
        <taxon>Gammaproteobacteria</taxon>
        <taxon>Chromatiales</taxon>
        <taxon>Chromatiaceae</taxon>
        <taxon>Thiobaca</taxon>
    </lineage>
</organism>
<keyword evidence="4" id="KW-1185">Reference proteome</keyword>
<feature type="region of interest" description="Disordered" evidence="1">
    <location>
        <begin position="396"/>
        <end position="598"/>
    </location>
</feature>
<comment type="caution">
    <text evidence="3">The sequence shown here is derived from an EMBL/GenBank/DDBJ whole genome shotgun (WGS) entry which is preliminary data.</text>
</comment>
<dbReference type="InterPro" id="IPR050972">
    <property type="entry name" value="SDr-like"/>
</dbReference>
<evidence type="ECO:0000256" key="1">
    <source>
        <dbReference type="SAM" id="MobiDB-lite"/>
    </source>
</evidence>
<keyword evidence="2" id="KW-0472">Membrane</keyword>
<dbReference type="InterPro" id="IPR021296">
    <property type="entry name" value="DUF2868"/>
</dbReference>
<feature type="transmembrane region" description="Helical" evidence="2">
    <location>
        <begin position="113"/>
        <end position="134"/>
    </location>
</feature>
<dbReference type="PANTHER" id="PTHR34403">
    <property type="entry name" value="TOL-PAL SYSTEM PROTEIN TOLA"/>
    <property type="match status" value="1"/>
</dbReference>
<feature type="compositionally biased region" description="Acidic residues" evidence="1">
    <location>
        <begin position="537"/>
        <end position="547"/>
    </location>
</feature>
<dbReference type="Proteomes" id="UP000295717">
    <property type="component" value="Unassembled WGS sequence"/>
</dbReference>
<dbReference type="AlphaFoldDB" id="A0A4R3MX28"/>
<proteinExistence type="predicted"/>
<gene>
    <name evidence="3" type="ORF">EDC35_105289</name>
</gene>
<reference evidence="3 4" key="1">
    <citation type="submission" date="2019-03" db="EMBL/GenBank/DDBJ databases">
        <title>Genomic Encyclopedia of Type Strains, Phase IV (KMG-IV): sequencing the most valuable type-strain genomes for metagenomic binning, comparative biology and taxonomic classification.</title>
        <authorList>
            <person name="Goeker M."/>
        </authorList>
    </citation>
    <scope>NUCLEOTIDE SEQUENCE [LARGE SCALE GENOMIC DNA]</scope>
    <source>
        <strain evidence="3 4">DSM 13587</strain>
    </source>
</reference>
<feature type="transmembrane region" description="Helical" evidence="2">
    <location>
        <begin position="146"/>
        <end position="167"/>
    </location>
</feature>
<name>A0A4R3MX28_9GAMM</name>
<feature type="compositionally biased region" description="Low complexity" evidence="1">
    <location>
        <begin position="471"/>
        <end position="481"/>
    </location>
</feature>
<feature type="compositionally biased region" description="Low complexity" evidence="1">
    <location>
        <begin position="548"/>
        <end position="560"/>
    </location>
</feature>
<protein>
    <submittedName>
        <fullName evidence="3">Uncharacterized protein DUF2868</fullName>
    </submittedName>
</protein>
<dbReference type="EMBL" id="SMAO01000005">
    <property type="protein sequence ID" value="TCT20845.1"/>
    <property type="molecule type" value="Genomic_DNA"/>
</dbReference>
<accession>A0A4R3MX28</accession>
<feature type="compositionally biased region" description="Acidic residues" evidence="1">
    <location>
        <begin position="509"/>
        <end position="527"/>
    </location>
</feature>
<evidence type="ECO:0000313" key="4">
    <source>
        <dbReference type="Proteomes" id="UP000295717"/>
    </source>
</evidence>
<dbReference type="Pfam" id="PF11067">
    <property type="entry name" value="DUF2868"/>
    <property type="match status" value="2"/>
</dbReference>
<dbReference type="PANTHER" id="PTHR34403:SF17">
    <property type="entry name" value="RETINITIS PIGMENTOSA 1-LIKE 1 PROTEIN-LIKE"/>
    <property type="match status" value="1"/>
</dbReference>
<dbReference type="OrthoDB" id="7056210at2"/>
<sequence>MAPRNESPPSSLASPGQTTDDQWTVADIIDFEYYLDADEQSLREHPAARKTLADRDRSIYLDQIAGQIGPHEPHTLPHRRASLFHWLTARRASEEPDIRALLPGNAFATVQSWGALLLAVLGFLAGVGLASALLSYDGQRPVSVPWYVFLLVVVQFLLVLAAVSAWLMHRMRRDGLAGQDGWLLSRVLRPAFTRTARWLQQQRLHHVTDEVRERALATQGLLKSQYAVYGAVSYLPLLIPAQVFGVAFNVGVILTTVMLEFFTDLAFGWGSSLVAHAQTVHDIVRVIASPWSWLFGEGIGYPTLEQIEGSRVNLAQWASATSGAGLDPEHLHSWRWFLVLAVFTYGLLPRLILLGISVLMQRLTLLRLPFTHARIQALYARMLTPRLETGVAAHQTGSEMPIPAPLAPRQPGAEAPREERSATVTTARPWREPPHPLPLVRPADEPFPSAPPDVKPDSLSAQPDPAPDAPPLALVSPSALAEIDSEPEPQPEPGPKIESAPESQPEPEPQFEPEPESQAEPEPETESAPESQPEPEPQFEPEPESQAEPEPQPEPGAQIEPESELQSEPEPQPESEPLLESEPEPQEPEPQPQPAASLTDREDAIRFAPDACLLLVHVDVDDVLEEADRPRLERLLMQLTGWRVSAYATFGAGSAMAEQALALLDAGDWQAPPPRIAVIQDGSQPPITENLVFLRQLRATTGAQAQILLALVGDPEDDDRLPPLRAFDYTDWQRKIDQMADPYLRLEMLASPEEQGED</sequence>
<feature type="compositionally biased region" description="Acidic residues" evidence="1">
    <location>
        <begin position="561"/>
        <end position="587"/>
    </location>
</feature>